<protein>
    <submittedName>
        <fullName evidence="6">Uncharacterized protein</fullName>
    </submittedName>
</protein>
<dbReference type="GO" id="GO:0061630">
    <property type="term" value="F:ubiquitin protein ligase activity"/>
    <property type="evidence" value="ECO:0007669"/>
    <property type="project" value="InterPro"/>
</dbReference>
<feature type="domain" description="F-box/LRR-repeat protein 15-like leucin rich repeat" evidence="5">
    <location>
        <begin position="1908"/>
        <end position="2054"/>
    </location>
</feature>
<feature type="domain" description="E3 ubiquitin-protein ligase listerin ubiquitin conjugating" evidence="4">
    <location>
        <begin position="1740"/>
        <end position="1823"/>
    </location>
</feature>
<dbReference type="SMART" id="SM00367">
    <property type="entry name" value="LRR_CC"/>
    <property type="match status" value="16"/>
</dbReference>
<dbReference type="InterPro" id="IPR057207">
    <property type="entry name" value="FBXL15_LRR"/>
</dbReference>
<reference evidence="6" key="1">
    <citation type="submission" date="2023-05" db="EMBL/GenBank/DDBJ databases">
        <authorList>
            <person name="Huff M."/>
        </authorList>
    </citation>
    <scope>NUCLEOTIDE SEQUENCE</scope>
</reference>
<dbReference type="GO" id="GO:0072344">
    <property type="term" value="P:rescue of stalled ribosome"/>
    <property type="evidence" value="ECO:0007669"/>
    <property type="project" value="TreeGrafter"/>
</dbReference>
<dbReference type="Gene3D" id="1.25.10.10">
    <property type="entry name" value="Leucine-rich Repeat Variant"/>
    <property type="match status" value="1"/>
</dbReference>
<dbReference type="InterPro" id="IPR011989">
    <property type="entry name" value="ARM-like"/>
</dbReference>
<dbReference type="InterPro" id="IPR032675">
    <property type="entry name" value="LRR_dom_sf"/>
</dbReference>
<dbReference type="Pfam" id="PF25372">
    <property type="entry name" value="DUF7885"/>
    <property type="match status" value="3"/>
</dbReference>
<dbReference type="InterPro" id="IPR054476">
    <property type="entry name" value="Ltn1_N"/>
</dbReference>
<gene>
    <name evidence="6" type="ORF">FPE_LOCUS23935</name>
</gene>
<evidence type="ECO:0000259" key="3">
    <source>
        <dbReference type="Pfam" id="PF22999"/>
    </source>
</evidence>
<dbReference type="PANTHER" id="PTHR12389">
    <property type="entry name" value="ZINC FINGER PROTEIN 294"/>
    <property type="match status" value="1"/>
</dbReference>
<dbReference type="InterPro" id="IPR054477">
    <property type="entry name" value="LTN1_E3_ligase_6th"/>
</dbReference>
<dbReference type="GO" id="GO:0005829">
    <property type="term" value="C:cytosol"/>
    <property type="evidence" value="ECO:0007669"/>
    <property type="project" value="TreeGrafter"/>
</dbReference>
<dbReference type="EMBL" id="OU503049">
    <property type="protein sequence ID" value="CAI9776505.1"/>
    <property type="molecule type" value="Genomic_DNA"/>
</dbReference>
<feature type="domain" description="E3 ubiquitin-protein ligase listerin N-terminal" evidence="2">
    <location>
        <begin position="61"/>
        <end position="390"/>
    </location>
</feature>
<feature type="domain" description="E3 ubiquitin-protein ligase listerin HEAT repeat region" evidence="3">
    <location>
        <begin position="1486"/>
        <end position="1730"/>
    </location>
</feature>
<evidence type="ECO:0000259" key="5">
    <source>
        <dbReference type="Pfam" id="PF25372"/>
    </source>
</evidence>
<accession>A0AAD1ZZY5</accession>
<dbReference type="InterPro" id="IPR016024">
    <property type="entry name" value="ARM-type_fold"/>
</dbReference>
<dbReference type="InterPro" id="IPR006553">
    <property type="entry name" value="Leu-rich_rpt_Cys-con_subtyp"/>
</dbReference>
<evidence type="ECO:0000313" key="7">
    <source>
        <dbReference type="Proteomes" id="UP000834106"/>
    </source>
</evidence>
<dbReference type="SUPFAM" id="SSF48371">
    <property type="entry name" value="ARM repeat"/>
    <property type="match status" value="1"/>
</dbReference>
<proteinExistence type="predicted"/>
<feature type="compositionally biased region" description="Basic and acidic residues" evidence="1">
    <location>
        <begin position="1"/>
        <end position="10"/>
    </location>
</feature>
<dbReference type="Pfam" id="PF22958">
    <property type="entry name" value="Ltn1_1st"/>
    <property type="match status" value="1"/>
</dbReference>
<feature type="domain" description="F-box/LRR-repeat protein 15-like leucin rich repeat" evidence="5">
    <location>
        <begin position="2338"/>
        <end position="2420"/>
    </location>
</feature>
<dbReference type="Gene3D" id="3.80.10.10">
    <property type="entry name" value="Ribonuclease Inhibitor"/>
    <property type="match status" value="3"/>
</dbReference>
<dbReference type="FunFam" id="3.80.10.10:FF:000276">
    <property type="entry name" value="F-box/LRR-repeat protein 3"/>
    <property type="match status" value="1"/>
</dbReference>
<dbReference type="GO" id="GO:1990116">
    <property type="term" value="P:ribosome-associated ubiquitin-dependent protein catabolic process"/>
    <property type="evidence" value="ECO:0007669"/>
    <property type="project" value="InterPro"/>
</dbReference>
<dbReference type="InterPro" id="IPR039795">
    <property type="entry name" value="LTN1/Rkr1"/>
</dbReference>
<dbReference type="GO" id="GO:1990112">
    <property type="term" value="C:RQC complex"/>
    <property type="evidence" value="ECO:0007669"/>
    <property type="project" value="InterPro"/>
</dbReference>
<evidence type="ECO:0000259" key="4">
    <source>
        <dbReference type="Pfam" id="PF23009"/>
    </source>
</evidence>
<dbReference type="Pfam" id="PF22999">
    <property type="entry name" value="LTN1_E3_ligase_6th"/>
    <property type="match status" value="1"/>
</dbReference>
<dbReference type="Pfam" id="PF23009">
    <property type="entry name" value="UBC_like"/>
    <property type="match status" value="1"/>
</dbReference>
<organism evidence="6 7">
    <name type="scientific">Fraxinus pennsylvanica</name>
    <dbReference type="NCBI Taxonomy" id="56036"/>
    <lineage>
        <taxon>Eukaryota</taxon>
        <taxon>Viridiplantae</taxon>
        <taxon>Streptophyta</taxon>
        <taxon>Embryophyta</taxon>
        <taxon>Tracheophyta</taxon>
        <taxon>Spermatophyta</taxon>
        <taxon>Magnoliopsida</taxon>
        <taxon>eudicotyledons</taxon>
        <taxon>Gunneridae</taxon>
        <taxon>Pentapetalae</taxon>
        <taxon>asterids</taxon>
        <taxon>lamiids</taxon>
        <taxon>Lamiales</taxon>
        <taxon>Oleaceae</taxon>
        <taxon>Oleeae</taxon>
        <taxon>Fraxinus</taxon>
    </lineage>
</organism>
<dbReference type="Proteomes" id="UP000834106">
    <property type="component" value="Chromosome 14"/>
</dbReference>
<dbReference type="SUPFAM" id="SSF52047">
    <property type="entry name" value="RNI-like"/>
    <property type="match status" value="2"/>
</dbReference>
<dbReference type="GO" id="GO:0043023">
    <property type="term" value="F:ribosomal large subunit binding"/>
    <property type="evidence" value="ECO:0007669"/>
    <property type="project" value="TreeGrafter"/>
</dbReference>
<sequence>MGRPKGEATRSKSRPSSSSLAASLVPSGATAVGFGGYVGSSRVDSSLASTPEASSYLNDLDGEMAQHLKRLSRKDPTTKLKALTSLSELLKQKTAKEIVPIIPQWAFEYRKLLLDYNREVRRATHDTMTNLVNAVGRDLAPHLKPLIGPWWFSQFDLVYEVSQTAKRSFQTAFPAQEKRLDALMLYAAEIFMYIEENLKLTPQSLSDKTIASDELEEMHQQVVSSSLLALATLLDVFVSGQFEKSDSDNMIGESKHAVKARAMTLAVSSADKLFSTHKYFLDFLKSQSPAIRSATYSVLRSYIKNIPDVVNKGDMKSLAATILGAFQERNPACHSSMWQTVLIFSKRYPDSWTTLNVQKIITSRLCDFLKNGCFGSQQVSYPALVLFLDTVPPKAIVGEKFILQFFQNLWAGRKLSYFSNGDQLAFFMRFEECFLWALRNASRYCDGVDAIYGFQRTLVDTIVIGLLWHEYLLAASSKYQDTFFSETTIASSKCSTESVDKESRETLNVKYPADYEGNLGKCIIGILSGIHCLEHDLLLVFCSTFQGNCLDIFRQTECSSQNAEWAVKFLILLDEHAVQKGESWPLVDLLGPMLKESFQVIETFDSPDSVRLIVVAVSVFGPQKIIQELISVDLGSRVFLQYFNERIIPLCLREVGPSNSSRLDLLLALLDGEFFSEQWNAIITYLINSEHEGVTPGTVDNNKISILAMLIEKVRERTRKRTHLEGSCSYEWHHELLDSAALSIIHSFPPFRNSDAHFLCAVLGGGVEDDNISFLSRNTSFLIYEEIFRILLTFMLDSSFVWVKNMCSLLSNGRIYSSWGFESSTNMLEMAHFALDVLNGSFFCLKTINDETELVSGILAAIFIIDWECNMLTVTEDELDEKQMGEIEARLTFCEAIHIFRSKICNQFFKSLSINNRNSLGTVLVESIKSIIFMETKLDSDRIISLCCQWMCDIFEYFCKDQFEEQQLLEHFLTKNDWWPLWIMPDNRLGSSFKAENGSLYASKNTLFVALVDKLISEIGFARVIAAATSPSLNGEPIRDLTTNNLYSSRAWLAAEILCTWKWLGGSALHSFLPSLSEYVKHSPEYCLLDSIVSILLDGALVQGAGGGISPLWLASYDEVQGIEEPFLRALVSLLLTLFQDDIWGKGKAESLFNLLLDKLYIGETTNLNCLRILSSVVSILIRPLSIRLVDSSASDECEHYSQSKFHDSTVDWLERTVSFPPLNTWQTGEDMEDFFQLVISCFPIRTTEQLQGLKPERYISPVEKELLYKLFEKQRQHAGASAVVNKLPLVQSLLSKLVVVSVAYCWEEFNEDDWNFVLIRSRFWIESTVVMMEEVAENVNDAVANSSSSNDMTDTLKKLKIAVSTIDSFPMKLATNALTAFSLFCGLTGLQKNEYAENSNPLRIERWEVIKDRILEGILRLFFCTGAAEAIANSYCHEASSVVASSRLDHPLFWELVASRAIESSSHARDKAVKSIEIWGLSKGPISSLYALLFSCKPLPPLQFAAFVILSSEPVMHSAFKYDIASLVDTSNNEDPHNPDIASEGNVRLREEISHMLEKFPEEVFEMDLVANERVNIFLAWSLFLSHLGSLPSTSSERERMVQYVQDSTNSVILDCLLQHIQLELYVVPGSRRKDIELPATVSKAATAATRAIRTRSVLFCIESLWPVETEKMASLAGGIFGLMLHILPAYVRGWFSDIRNRSTSSSVEAFTKTWCSPTLVTNELSQIKKASFAFENFSISVRKSANEVVATYSKDETGIDLVIRLPPSYPLRPVDVDCTRSLGISELKQRKWLMSMRSFVSNQNGALAEAIRIWKRNFDKEFEGVEECPICYSKLLEPFLCDTLIGSCSSNSGHKYMWKTLKPLYIELISRILNRYPLIHHVDLTYCPRVEDRVLLSISNAYGSTLRSINLSRSRFFTHVGLLSLASKCWGLVELDLSNATELTDAGAASIAEAKNLEKLLMARCKLVSDIGIGCIAVGCKKLRLICLKWCMRLTDLGVGLIATKCKDIQSLDLSYLLITAKCLARILQLEHLKELILVECPGIDDEGLRILKEGCKSLEVLNISKCHNISTVGLFSLINGPERLSHLSLAYGSAVTADFAKCWYKLSGLKSIKLDGCLVTFCTMKAIGDWCVSMKELSLCKCPGVTDKGISYIAQRLVQLQKLDITCCHKITYASIDSITNSCSSLTSLRMEACRMVPQEAILLIGQSCHSLKELDITDNEINDEGLESISKCSELLSLKLGVCLNITDCGLSHVAMSCQNLIELDLYRCMSITDGGIAAIANGCPALESINMAYCDKVTDASLLSLSQCLQLKALEIRGCPCISSVGLSAIAMNCKQLSILDIKKCRNIDDNGMISLALYSQYLKQINLSYCPVTDAGLVALASISRLQNMTILHVTELTPNGIVAALFAFRGLMKVKLHTSFKASIPQSALSVIEHRGCIFHWRNKAFQVETDPNGWRIHLSRHDG</sequence>
<evidence type="ECO:0000256" key="1">
    <source>
        <dbReference type="SAM" id="MobiDB-lite"/>
    </source>
</evidence>
<feature type="compositionally biased region" description="Low complexity" evidence="1">
    <location>
        <begin position="14"/>
        <end position="24"/>
    </location>
</feature>
<dbReference type="InterPro" id="IPR054478">
    <property type="entry name" value="LTN1_UBC"/>
</dbReference>
<evidence type="ECO:0000259" key="2">
    <source>
        <dbReference type="Pfam" id="PF22958"/>
    </source>
</evidence>
<feature type="region of interest" description="Disordered" evidence="1">
    <location>
        <begin position="1"/>
        <end position="24"/>
    </location>
</feature>
<feature type="domain" description="F-box/LRR-repeat protein 15-like leucin rich repeat" evidence="5">
    <location>
        <begin position="2132"/>
        <end position="2336"/>
    </location>
</feature>
<name>A0AAD1ZZY5_9LAMI</name>
<keyword evidence="7" id="KW-1185">Reference proteome</keyword>
<dbReference type="PANTHER" id="PTHR12389:SF0">
    <property type="entry name" value="E3 UBIQUITIN-PROTEIN LIGASE LISTERIN"/>
    <property type="match status" value="1"/>
</dbReference>
<evidence type="ECO:0000313" key="6">
    <source>
        <dbReference type="EMBL" id="CAI9776505.1"/>
    </source>
</evidence>